<evidence type="ECO:0000313" key="1">
    <source>
        <dbReference type="EMBL" id="KAK2956167.1"/>
    </source>
</evidence>
<reference evidence="1 2" key="1">
    <citation type="journal article" date="2022" name="bioRxiv">
        <title>Genomics of Preaxostyla Flagellates Illuminates Evolutionary Transitions and the Path Towards Mitochondrial Loss.</title>
        <authorList>
            <person name="Novak L.V.F."/>
            <person name="Treitli S.C."/>
            <person name="Pyrih J."/>
            <person name="Halakuc P."/>
            <person name="Pipaliya S.V."/>
            <person name="Vacek V."/>
            <person name="Brzon O."/>
            <person name="Soukal P."/>
            <person name="Eme L."/>
            <person name="Dacks J.B."/>
            <person name="Karnkowska A."/>
            <person name="Elias M."/>
            <person name="Hampl V."/>
        </authorList>
    </citation>
    <scope>NUCLEOTIDE SEQUENCE [LARGE SCALE GENOMIC DNA]</scope>
    <source>
        <strain evidence="1">NAU3</strain>
        <tissue evidence="1">Gut</tissue>
    </source>
</reference>
<proteinExistence type="predicted"/>
<comment type="caution">
    <text evidence="1">The sequence shown here is derived from an EMBL/GenBank/DDBJ whole genome shotgun (WGS) entry which is preliminary data.</text>
</comment>
<sequence>MTHFTPPKRLPYFLTLFDLMAISIDRKSVECAAEEFFCFRSPNNAGDLPTKVELIDQDPEAKTAKLVLTYPGTDAIDVKTTLTLVFTEQPAATPPVTAQVSVAAGVTIGASNKLTIPVTDLGTTLKYGTTYKLTTCTYNSTSPAGTMPADTIVVSGKQLTITLTATTKTKYSLKCEVKANVDEALTLPIKFTAGETVIAPVVTIAAASKAQTVDLDIVTTAADGKFLAGTAYTISCKDFTPSETTFTPADNSKLTGESALAKEGEKEDGAKDKVTVTLRNALLPVETALPENYTQKLTLKDTAAPATANDERILDKSETFKWTHAAGSVAVEYLFKDCPIKKGSTVTATLVISTDLTFTDQPITYAAGAKSVASVVAALFAVLSLVF</sequence>
<dbReference type="EMBL" id="JARBJD010000059">
    <property type="protein sequence ID" value="KAK2956167.1"/>
    <property type="molecule type" value="Genomic_DNA"/>
</dbReference>
<name>A0ABQ9XXI4_9EUKA</name>
<gene>
    <name evidence="1" type="ORF">BLNAU_8947</name>
</gene>
<dbReference type="Proteomes" id="UP001281761">
    <property type="component" value="Unassembled WGS sequence"/>
</dbReference>
<organism evidence="1 2">
    <name type="scientific">Blattamonas nauphoetae</name>
    <dbReference type="NCBI Taxonomy" id="2049346"/>
    <lineage>
        <taxon>Eukaryota</taxon>
        <taxon>Metamonada</taxon>
        <taxon>Preaxostyla</taxon>
        <taxon>Oxymonadida</taxon>
        <taxon>Blattamonas</taxon>
    </lineage>
</organism>
<protein>
    <submittedName>
        <fullName evidence="1">Uncharacterized protein</fullName>
    </submittedName>
</protein>
<keyword evidence="2" id="KW-1185">Reference proteome</keyword>
<accession>A0ABQ9XXI4</accession>
<evidence type="ECO:0000313" key="2">
    <source>
        <dbReference type="Proteomes" id="UP001281761"/>
    </source>
</evidence>